<comment type="caution">
    <text evidence="1">The sequence shown here is derived from an EMBL/GenBank/DDBJ whole genome shotgun (WGS) entry which is preliminary data.</text>
</comment>
<dbReference type="InterPro" id="IPR011009">
    <property type="entry name" value="Kinase-like_dom_sf"/>
</dbReference>
<name>A0ABD1FCW6_HYPHA</name>
<reference evidence="1 2" key="1">
    <citation type="submission" date="2024-05" db="EMBL/GenBank/DDBJ databases">
        <title>Genetic variation in Jamaican populations of the coffee berry borer (Hypothenemus hampei).</title>
        <authorList>
            <person name="Errbii M."/>
            <person name="Myrie A."/>
        </authorList>
    </citation>
    <scope>NUCLEOTIDE SEQUENCE [LARGE SCALE GENOMIC DNA]</scope>
    <source>
        <strain evidence="1">JA-Hopewell-2020-01-JO</strain>
        <tissue evidence="1">Whole body</tissue>
    </source>
</reference>
<dbReference type="PANTHER" id="PTHR11012">
    <property type="entry name" value="PROTEIN KINASE-LIKE DOMAIN-CONTAINING"/>
    <property type="match status" value="1"/>
</dbReference>
<proteinExistence type="predicted"/>
<protein>
    <submittedName>
        <fullName evidence="1">Uncharacterized protein</fullName>
    </submittedName>
</protein>
<dbReference type="SUPFAM" id="SSF56112">
    <property type="entry name" value="Protein kinase-like (PK-like)"/>
    <property type="match status" value="1"/>
</dbReference>
<evidence type="ECO:0000313" key="2">
    <source>
        <dbReference type="Proteomes" id="UP001566132"/>
    </source>
</evidence>
<dbReference type="AlphaFoldDB" id="A0ABD1FCW6"/>
<sequence>MSFHDETVTKRLLKLSSLDKVLRYYYKGRAKVKDTNLCLRDLWELDNQVYFHTTIHASGYITCKRDKRGEKSVTHPVFLKLSPSIYLPPEVLEPTCAMYRFHKEQRIYTELIKDFTKYQLEMTPDCPIRMRFDSAFPTCYGTRPSIPNERTNMKHCGLTILENVYALPSNKCFMTLDSRTELSDEIFLAVLDKMTILHAVSLVIKYRNPQLYSEKLPLLQSSAEYASRIQLPSQAREVCYRYLSKQVMKLDRVQEFNHYLEESRNIRINENEKWMGFVHGMPCQFNFRWERQTENIIDIKFLDLQYALHRHVLSDLAFLLLTTAPKSLFLEKYLLFTRRYHRKFVFHLRFLGFSDDELESYEEFEKQLKLCLRKELLRSVMMLKYLSCIAGTQEIMRPLATWPSLPTFFHTQLQMDDKLFISRCLAIFKSLRKLRILPPLARLSCLFGSDTEDEDSCSGHTSPEPAYGGVYIPKKKH</sequence>
<dbReference type="Pfam" id="PF02958">
    <property type="entry name" value="EcKL"/>
    <property type="match status" value="1"/>
</dbReference>
<dbReference type="PANTHER" id="PTHR11012:SF30">
    <property type="entry name" value="PROTEIN KINASE-LIKE DOMAIN-CONTAINING"/>
    <property type="match status" value="1"/>
</dbReference>
<organism evidence="1 2">
    <name type="scientific">Hypothenemus hampei</name>
    <name type="common">Coffee berry borer</name>
    <dbReference type="NCBI Taxonomy" id="57062"/>
    <lineage>
        <taxon>Eukaryota</taxon>
        <taxon>Metazoa</taxon>
        <taxon>Ecdysozoa</taxon>
        <taxon>Arthropoda</taxon>
        <taxon>Hexapoda</taxon>
        <taxon>Insecta</taxon>
        <taxon>Pterygota</taxon>
        <taxon>Neoptera</taxon>
        <taxon>Endopterygota</taxon>
        <taxon>Coleoptera</taxon>
        <taxon>Polyphaga</taxon>
        <taxon>Cucujiformia</taxon>
        <taxon>Curculionidae</taxon>
        <taxon>Scolytinae</taxon>
        <taxon>Hypothenemus</taxon>
    </lineage>
</organism>
<dbReference type="EMBL" id="JBDJPC010000001">
    <property type="protein sequence ID" value="KAL1517109.1"/>
    <property type="molecule type" value="Genomic_DNA"/>
</dbReference>
<evidence type="ECO:0000313" key="1">
    <source>
        <dbReference type="EMBL" id="KAL1517109.1"/>
    </source>
</evidence>
<keyword evidence="2" id="KW-1185">Reference proteome</keyword>
<dbReference type="InterPro" id="IPR004119">
    <property type="entry name" value="EcKL"/>
</dbReference>
<accession>A0ABD1FCW6</accession>
<dbReference type="Proteomes" id="UP001566132">
    <property type="component" value="Unassembled WGS sequence"/>
</dbReference>
<gene>
    <name evidence="1" type="ORF">ABEB36_000918</name>
</gene>